<evidence type="ECO:0000313" key="2">
    <source>
        <dbReference type="EMBL" id="GAT52843.1"/>
    </source>
</evidence>
<evidence type="ECO:0000313" key="3">
    <source>
        <dbReference type="Proteomes" id="UP000815677"/>
    </source>
</evidence>
<dbReference type="EMBL" id="DF847977">
    <property type="protein sequence ID" value="GAT52843.1"/>
    <property type="molecule type" value="Genomic_DNA"/>
</dbReference>
<evidence type="ECO:0000256" key="1">
    <source>
        <dbReference type="SAM" id="MobiDB-lite"/>
    </source>
</evidence>
<feature type="compositionally biased region" description="Basic and acidic residues" evidence="1">
    <location>
        <begin position="20"/>
        <end position="35"/>
    </location>
</feature>
<feature type="region of interest" description="Disordered" evidence="1">
    <location>
        <begin position="1"/>
        <end position="71"/>
    </location>
</feature>
<protein>
    <submittedName>
        <fullName evidence="2">Uncharacterized protein</fullName>
    </submittedName>
</protein>
<dbReference type="Proteomes" id="UP000815677">
    <property type="component" value="Unassembled WGS sequence"/>
</dbReference>
<reference evidence="2" key="1">
    <citation type="submission" date="2014-09" db="EMBL/GenBank/DDBJ databases">
        <title>Genome sequence of the luminous mushroom Mycena chlorophos for searching fungal bioluminescence genes.</title>
        <authorList>
            <person name="Tanaka Y."/>
            <person name="Kasuga D."/>
            <person name="Oba Y."/>
            <person name="Hase S."/>
            <person name="Sato K."/>
            <person name="Oba Y."/>
            <person name="Sakakibara Y."/>
        </authorList>
    </citation>
    <scope>NUCLEOTIDE SEQUENCE</scope>
</reference>
<keyword evidence="3" id="KW-1185">Reference proteome</keyword>
<sequence>MARLPLTFFSQERGWGNEQGEQHAIDHSHTSRSAESEGTTAPGATHTVSASGKGVAREPTDPYGMGDPAENVRSVGCINQIEGKAENGANIVQQRMYE</sequence>
<proteinExistence type="predicted"/>
<accession>A0ABQ0LP17</accession>
<name>A0ABQ0LP17_MYCCL</name>
<gene>
    <name evidence="2" type="ORF">MCHLO_09855</name>
</gene>
<organism evidence="2 3">
    <name type="scientific">Mycena chlorophos</name>
    <name type="common">Agaric fungus</name>
    <name type="synonym">Agaricus chlorophos</name>
    <dbReference type="NCBI Taxonomy" id="658473"/>
    <lineage>
        <taxon>Eukaryota</taxon>
        <taxon>Fungi</taxon>
        <taxon>Dikarya</taxon>
        <taxon>Basidiomycota</taxon>
        <taxon>Agaricomycotina</taxon>
        <taxon>Agaricomycetes</taxon>
        <taxon>Agaricomycetidae</taxon>
        <taxon>Agaricales</taxon>
        <taxon>Marasmiineae</taxon>
        <taxon>Mycenaceae</taxon>
        <taxon>Mycena</taxon>
    </lineage>
</organism>